<comment type="caution">
    <text evidence="2">The sequence shown here is derived from an EMBL/GenBank/DDBJ whole genome shotgun (WGS) entry which is preliminary data.</text>
</comment>
<gene>
    <name evidence="2" type="ORF">SDC9_202678</name>
</gene>
<organism evidence="2">
    <name type="scientific">bioreactor metagenome</name>
    <dbReference type="NCBI Taxonomy" id="1076179"/>
    <lineage>
        <taxon>unclassified sequences</taxon>
        <taxon>metagenomes</taxon>
        <taxon>ecological metagenomes</taxon>
    </lineage>
</organism>
<evidence type="ECO:0000313" key="2">
    <source>
        <dbReference type="EMBL" id="MPN54999.1"/>
    </source>
</evidence>
<proteinExistence type="predicted"/>
<reference evidence="2" key="1">
    <citation type="submission" date="2019-08" db="EMBL/GenBank/DDBJ databases">
        <authorList>
            <person name="Kucharzyk K."/>
            <person name="Murdoch R.W."/>
            <person name="Higgins S."/>
            <person name="Loffler F."/>
        </authorList>
    </citation>
    <scope>NUCLEOTIDE SEQUENCE</scope>
</reference>
<sequence>MLFSLGRNPGASGTDQAENQDSPGNRVFVSHDATPAGNAGGEFDDLVVWLAAPVLFNRMVAAGRLP</sequence>
<dbReference type="EMBL" id="VSSQ01123775">
    <property type="protein sequence ID" value="MPN54999.1"/>
    <property type="molecule type" value="Genomic_DNA"/>
</dbReference>
<feature type="compositionally biased region" description="Polar residues" evidence="1">
    <location>
        <begin position="11"/>
        <end position="23"/>
    </location>
</feature>
<dbReference type="AlphaFoldDB" id="A0A645IX31"/>
<evidence type="ECO:0000256" key="1">
    <source>
        <dbReference type="SAM" id="MobiDB-lite"/>
    </source>
</evidence>
<name>A0A645IX31_9ZZZZ</name>
<accession>A0A645IX31</accession>
<protein>
    <submittedName>
        <fullName evidence="2">Uncharacterized protein</fullName>
    </submittedName>
</protein>
<feature type="region of interest" description="Disordered" evidence="1">
    <location>
        <begin position="1"/>
        <end position="34"/>
    </location>
</feature>